<dbReference type="Gene3D" id="3.40.1390.10">
    <property type="entry name" value="MurE/MurF, N-terminal domain"/>
    <property type="match status" value="1"/>
</dbReference>
<dbReference type="GO" id="GO:0005524">
    <property type="term" value="F:ATP binding"/>
    <property type="evidence" value="ECO:0007669"/>
    <property type="project" value="UniProtKB-UniRule"/>
</dbReference>
<dbReference type="GO" id="GO:0005737">
    <property type="term" value="C:cytoplasm"/>
    <property type="evidence" value="ECO:0007669"/>
    <property type="project" value="UniProtKB-SubCell"/>
</dbReference>
<dbReference type="Pfam" id="PF02875">
    <property type="entry name" value="Mur_ligase_C"/>
    <property type="match status" value="1"/>
</dbReference>
<comment type="catalytic activity">
    <reaction evidence="10 11">
        <text>D-alanyl-D-alanine + UDP-N-acetyl-alpha-D-muramoyl-L-alanyl-gamma-D-glutamyl-meso-2,6-diaminopimelate + ATP = UDP-N-acetyl-alpha-D-muramoyl-L-alanyl-gamma-D-glutamyl-meso-2,6-diaminopimeloyl-D-alanyl-D-alanine + ADP + phosphate + H(+)</text>
        <dbReference type="Rhea" id="RHEA:28374"/>
        <dbReference type="ChEBI" id="CHEBI:15378"/>
        <dbReference type="ChEBI" id="CHEBI:30616"/>
        <dbReference type="ChEBI" id="CHEBI:43474"/>
        <dbReference type="ChEBI" id="CHEBI:57822"/>
        <dbReference type="ChEBI" id="CHEBI:61386"/>
        <dbReference type="ChEBI" id="CHEBI:83905"/>
        <dbReference type="ChEBI" id="CHEBI:456216"/>
        <dbReference type="EC" id="6.3.2.10"/>
    </reaction>
</comment>
<evidence type="ECO:0000256" key="8">
    <source>
        <dbReference type="ARBA" id="ARBA00023306"/>
    </source>
</evidence>
<evidence type="ECO:0000256" key="7">
    <source>
        <dbReference type="ARBA" id="ARBA00022984"/>
    </source>
</evidence>
<evidence type="ECO:0000256" key="3">
    <source>
        <dbReference type="ARBA" id="ARBA00022618"/>
    </source>
</evidence>
<evidence type="ECO:0000256" key="9">
    <source>
        <dbReference type="ARBA" id="ARBA00023316"/>
    </source>
</evidence>
<dbReference type="NCBIfam" id="TIGR01143">
    <property type="entry name" value="murF"/>
    <property type="match status" value="1"/>
</dbReference>
<dbReference type="GO" id="GO:0008360">
    <property type="term" value="P:regulation of cell shape"/>
    <property type="evidence" value="ECO:0007669"/>
    <property type="project" value="UniProtKB-KW"/>
</dbReference>
<proteinExistence type="inferred from homology"/>
<evidence type="ECO:0000259" key="12">
    <source>
        <dbReference type="Pfam" id="PF02875"/>
    </source>
</evidence>
<dbReference type="InterPro" id="IPR036615">
    <property type="entry name" value="Mur_ligase_C_dom_sf"/>
</dbReference>
<dbReference type="Gene3D" id="3.40.1190.10">
    <property type="entry name" value="Mur-like, catalytic domain"/>
    <property type="match status" value="1"/>
</dbReference>
<dbReference type="GO" id="GO:0071555">
    <property type="term" value="P:cell wall organization"/>
    <property type="evidence" value="ECO:0007669"/>
    <property type="project" value="UniProtKB-KW"/>
</dbReference>
<comment type="function">
    <text evidence="10 11">Involved in cell wall formation. Catalyzes the final step in the synthesis of UDP-N-acetylmuramoyl-pentapeptide, the precursor of murein.</text>
</comment>
<dbReference type="SUPFAM" id="SSF53623">
    <property type="entry name" value="MurD-like peptide ligases, catalytic domain"/>
    <property type="match status" value="1"/>
</dbReference>
<feature type="domain" description="Mur ligase C-terminal" evidence="12">
    <location>
        <begin position="356"/>
        <end position="477"/>
    </location>
</feature>
<dbReference type="PANTHER" id="PTHR43024">
    <property type="entry name" value="UDP-N-ACETYLMURAMOYL-TRIPEPTIDE--D-ALANYL-D-ALANINE LIGASE"/>
    <property type="match status" value="1"/>
</dbReference>
<comment type="pathway">
    <text evidence="10 11">Cell wall biogenesis; peptidoglycan biosynthesis.</text>
</comment>
<feature type="binding site" evidence="10">
    <location>
        <begin position="138"/>
        <end position="144"/>
    </location>
    <ligand>
        <name>ATP</name>
        <dbReference type="ChEBI" id="CHEBI:30616"/>
    </ligand>
</feature>
<evidence type="ECO:0000259" key="13">
    <source>
        <dbReference type="Pfam" id="PF08245"/>
    </source>
</evidence>
<sequence>MSGPGTSSLSARILWTAFEAAAATGGHLGAVGEAAAWDAERLPEEDWAATGLSIDTRTLRPGDIFVAVRDARDGHDFVPDAFAAGASAALVSKAPMGAPKDKPLLIVPEALGGTMHGLHGLAAAARDRCFGKLIAVTGSAGKTSVKEMLRAALTPCGEVHAAAASFNNHLGVPLTLAALPGSARYGVFEIGMNHPGEITPLVKLVWPHVAVITTVAAAHLEFFSSVEEIAAAKAEILTGLRRGGVAVLPADNPYFSFLRAEAERNGVARIVPFGETAEGEGAVRLLSCMPEASGSKVTADVAGREVSFVLSAPGRHQAVNATAVLAAALAAGADLDRVVRGLETFRAGGGRGARHEVTLGGARVTLIDESYNANPASMAASLRVLGEANPSDNGRRIAVLGEMRELGRDGAKLHAALAEPVQAAQVDLVHTAGEGMLALRDALPEAKRGVHAAAALSLADDLTSTFRDGDVVLFKGSNASRVGALLSELLSRAEGAAA</sequence>
<dbReference type="SUPFAM" id="SSF53244">
    <property type="entry name" value="MurD-like peptide ligases, peptide-binding domain"/>
    <property type="match status" value="1"/>
</dbReference>
<evidence type="ECO:0000256" key="1">
    <source>
        <dbReference type="ARBA" id="ARBA00022490"/>
    </source>
</evidence>
<evidence type="ECO:0000313" key="15">
    <source>
        <dbReference type="Proteomes" id="UP000563524"/>
    </source>
</evidence>
<comment type="subcellular location">
    <subcellularLocation>
        <location evidence="10 11">Cytoplasm</location>
    </subcellularLocation>
</comment>
<dbReference type="InterPro" id="IPR005863">
    <property type="entry name" value="UDP-N-AcMur_synth"/>
</dbReference>
<evidence type="ECO:0000256" key="2">
    <source>
        <dbReference type="ARBA" id="ARBA00022598"/>
    </source>
</evidence>
<dbReference type="UniPathway" id="UPA00219"/>
<dbReference type="InterPro" id="IPR004101">
    <property type="entry name" value="Mur_ligase_C"/>
</dbReference>
<dbReference type="EMBL" id="JACHOB010000005">
    <property type="protein sequence ID" value="MBB4659872.1"/>
    <property type="molecule type" value="Genomic_DNA"/>
</dbReference>
<keyword evidence="9 10" id="KW-0961">Cell wall biogenesis/degradation</keyword>
<evidence type="ECO:0000256" key="10">
    <source>
        <dbReference type="HAMAP-Rule" id="MF_02019"/>
    </source>
</evidence>
<dbReference type="InterPro" id="IPR036565">
    <property type="entry name" value="Mur-like_cat_sf"/>
</dbReference>
<dbReference type="InterPro" id="IPR051046">
    <property type="entry name" value="MurCDEF_CellWall_CoF430Synth"/>
</dbReference>
<dbReference type="SUPFAM" id="SSF63418">
    <property type="entry name" value="MurE/MurF N-terminal domain"/>
    <property type="match status" value="1"/>
</dbReference>
<dbReference type="HAMAP" id="MF_02019">
    <property type="entry name" value="MurF"/>
    <property type="match status" value="1"/>
</dbReference>
<dbReference type="GO" id="GO:0047480">
    <property type="term" value="F:UDP-N-acetylmuramoyl-tripeptide-D-alanyl-D-alanine ligase activity"/>
    <property type="evidence" value="ECO:0007669"/>
    <property type="project" value="UniProtKB-UniRule"/>
</dbReference>
<dbReference type="AlphaFoldDB" id="A0A840I628"/>
<comment type="caution">
    <text evidence="14">The sequence shown here is derived from an EMBL/GenBank/DDBJ whole genome shotgun (WGS) entry which is preliminary data.</text>
</comment>
<gene>
    <name evidence="10" type="primary">murF</name>
    <name evidence="14" type="ORF">GGQ59_002413</name>
</gene>
<dbReference type="InterPro" id="IPR035911">
    <property type="entry name" value="MurE/MurF_N"/>
</dbReference>
<keyword evidence="3 10" id="KW-0132">Cell division</keyword>
<protein>
    <recommendedName>
        <fullName evidence="10 11">UDP-N-acetylmuramoyl-tripeptide--D-alanyl-D-alanine ligase</fullName>
        <ecNumber evidence="10 11">6.3.2.10</ecNumber>
    </recommendedName>
    <alternativeName>
        <fullName evidence="10">D-alanyl-D-alanine-adding enzyme</fullName>
    </alternativeName>
</protein>
<evidence type="ECO:0000256" key="5">
    <source>
        <dbReference type="ARBA" id="ARBA00022840"/>
    </source>
</evidence>
<dbReference type="GO" id="GO:0009252">
    <property type="term" value="P:peptidoglycan biosynthetic process"/>
    <property type="evidence" value="ECO:0007669"/>
    <property type="project" value="UniProtKB-UniRule"/>
</dbReference>
<keyword evidence="7 10" id="KW-0573">Peptidoglycan synthesis</keyword>
<evidence type="ECO:0000256" key="6">
    <source>
        <dbReference type="ARBA" id="ARBA00022960"/>
    </source>
</evidence>
<name>A0A840I628_9PROT</name>
<evidence type="ECO:0000256" key="11">
    <source>
        <dbReference type="RuleBase" id="RU004136"/>
    </source>
</evidence>
<comment type="similarity">
    <text evidence="10">Belongs to the MurCDEF family. MurF subfamily.</text>
</comment>
<dbReference type="PANTHER" id="PTHR43024:SF1">
    <property type="entry name" value="UDP-N-ACETYLMURAMOYL-TRIPEPTIDE--D-ALANYL-D-ALANINE LIGASE"/>
    <property type="match status" value="1"/>
</dbReference>
<dbReference type="Proteomes" id="UP000563524">
    <property type="component" value="Unassembled WGS sequence"/>
</dbReference>
<keyword evidence="15" id="KW-1185">Reference proteome</keyword>
<keyword evidence="5 10" id="KW-0067">ATP-binding</keyword>
<evidence type="ECO:0000256" key="4">
    <source>
        <dbReference type="ARBA" id="ARBA00022741"/>
    </source>
</evidence>
<dbReference type="GO" id="GO:0051301">
    <property type="term" value="P:cell division"/>
    <property type="evidence" value="ECO:0007669"/>
    <property type="project" value="UniProtKB-KW"/>
</dbReference>
<dbReference type="InterPro" id="IPR013221">
    <property type="entry name" value="Mur_ligase_cen"/>
</dbReference>
<accession>A0A840I628</accession>
<dbReference type="Gene3D" id="3.90.190.20">
    <property type="entry name" value="Mur ligase, C-terminal domain"/>
    <property type="match status" value="1"/>
</dbReference>
<organism evidence="14 15">
    <name type="scientific">Parvularcula dongshanensis</name>
    <dbReference type="NCBI Taxonomy" id="1173995"/>
    <lineage>
        <taxon>Bacteria</taxon>
        <taxon>Pseudomonadati</taxon>
        <taxon>Pseudomonadota</taxon>
        <taxon>Alphaproteobacteria</taxon>
        <taxon>Parvularculales</taxon>
        <taxon>Parvularculaceae</taxon>
        <taxon>Parvularcula</taxon>
    </lineage>
</organism>
<keyword evidence="6 10" id="KW-0133">Cell shape</keyword>
<evidence type="ECO:0000313" key="14">
    <source>
        <dbReference type="EMBL" id="MBB4659872.1"/>
    </source>
</evidence>
<dbReference type="EC" id="6.3.2.10" evidence="10 11"/>
<reference evidence="14 15" key="1">
    <citation type="submission" date="2020-08" db="EMBL/GenBank/DDBJ databases">
        <title>Genomic Encyclopedia of Type Strains, Phase IV (KMG-IV): sequencing the most valuable type-strain genomes for metagenomic binning, comparative biology and taxonomic classification.</title>
        <authorList>
            <person name="Goeker M."/>
        </authorList>
    </citation>
    <scope>NUCLEOTIDE SEQUENCE [LARGE SCALE GENOMIC DNA]</scope>
    <source>
        <strain evidence="14 15">DSM 102850</strain>
    </source>
</reference>
<dbReference type="RefSeq" id="WP_183818898.1">
    <property type="nucleotide sequence ID" value="NZ_JACHOB010000005.1"/>
</dbReference>
<feature type="domain" description="Mur ligase central" evidence="13">
    <location>
        <begin position="136"/>
        <end position="328"/>
    </location>
</feature>
<dbReference type="Pfam" id="PF08245">
    <property type="entry name" value="Mur_ligase_M"/>
    <property type="match status" value="1"/>
</dbReference>
<keyword evidence="8 10" id="KW-0131">Cell cycle</keyword>
<keyword evidence="2 10" id="KW-0436">Ligase</keyword>
<keyword evidence="1 10" id="KW-0963">Cytoplasm</keyword>
<keyword evidence="4 10" id="KW-0547">Nucleotide-binding</keyword>